<evidence type="ECO:0000256" key="12">
    <source>
        <dbReference type="ARBA" id="ARBA00041185"/>
    </source>
</evidence>
<name>A0A7V3J9Q1_UNCC3</name>
<evidence type="ECO:0000313" key="17">
    <source>
        <dbReference type="EMBL" id="HFZ08915.1"/>
    </source>
</evidence>
<comment type="subcellular location">
    <subcellularLocation>
        <location evidence="1">Membrane</location>
        <topology evidence="1">Multi-pass membrane protein</topology>
    </subcellularLocation>
</comment>
<evidence type="ECO:0000256" key="13">
    <source>
        <dbReference type="ARBA" id="ARBA00041418"/>
    </source>
</evidence>
<dbReference type="InterPro" id="IPR001182">
    <property type="entry name" value="FtsW/RodA"/>
</dbReference>
<sequence length="375" mass="41646">MMYFSTGSENSPRKIDFTLIVSTLVLVTFGMLMVYSATIYRHELYGISRFRSLIKELIRIAVGLTAFFIASGIDPKLYRKHTRLAMYITTGILGLLFLVGLRNYGAVRWLRFGLLSFQPSELAKLIIIFYLASELSQEKSALKNPLKLLKILILPFINILLIALQPNLSSAIILGMIILATLFFAGVKVMYLLVPSIASIVLALGLLLAFPRNFRHVQKRLETFVSGEKHYQVKQALIAVAQGGIAGKGIGKGTQKYLYLPMAENDFIFAVIVEELGLFGAALIILCYIIIIFRGIRVSTRHFNANYYYAVLGAGITFMIFFTSAIHIGVNLGLLPPTGQTLPLISLGGSSLIVNLFALGTLEFLSEKVEEYERI</sequence>
<evidence type="ECO:0000256" key="15">
    <source>
        <dbReference type="ARBA" id="ARBA00049902"/>
    </source>
</evidence>
<feature type="transmembrane region" description="Helical" evidence="16">
    <location>
        <begin position="152"/>
        <end position="184"/>
    </location>
</feature>
<keyword evidence="2" id="KW-0328">Glycosyltransferase</keyword>
<evidence type="ECO:0000256" key="5">
    <source>
        <dbReference type="ARBA" id="ARBA00022960"/>
    </source>
</evidence>
<evidence type="ECO:0000256" key="10">
    <source>
        <dbReference type="ARBA" id="ARBA00033270"/>
    </source>
</evidence>
<dbReference type="PANTHER" id="PTHR30474">
    <property type="entry name" value="CELL CYCLE PROTEIN"/>
    <property type="match status" value="1"/>
</dbReference>
<organism evidence="17">
    <name type="scientific">candidate division CPR3 bacterium</name>
    <dbReference type="NCBI Taxonomy" id="2268181"/>
    <lineage>
        <taxon>Bacteria</taxon>
        <taxon>Bacteria division CPR3</taxon>
    </lineage>
</organism>
<proteinExistence type="inferred from homology"/>
<keyword evidence="5" id="KW-0133">Cell shape</keyword>
<feature type="transmembrane region" description="Helical" evidence="16">
    <location>
        <begin position="85"/>
        <end position="105"/>
    </location>
</feature>
<feature type="transmembrane region" description="Helical" evidence="16">
    <location>
        <begin position="267"/>
        <end position="293"/>
    </location>
</feature>
<evidence type="ECO:0000256" key="6">
    <source>
        <dbReference type="ARBA" id="ARBA00022984"/>
    </source>
</evidence>
<evidence type="ECO:0000256" key="7">
    <source>
        <dbReference type="ARBA" id="ARBA00022989"/>
    </source>
</evidence>
<evidence type="ECO:0000256" key="16">
    <source>
        <dbReference type="SAM" id="Phobius"/>
    </source>
</evidence>
<dbReference type="GO" id="GO:0008955">
    <property type="term" value="F:peptidoglycan glycosyltransferase activity"/>
    <property type="evidence" value="ECO:0007669"/>
    <property type="project" value="UniProtKB-EC"/>
</dbReference>
<gene>
    <name evidence="17" type="ORF">ENV41_02140</name>
</gene>
<evidence type="ECO:0000256" key="2">
    <source>
        <dbReference type="ARBA" id="ARBA00022676"/>
    </source>
</evidence>
<accession>A0A7V3J9Q1</accession>
<feature type="transmembrane region" description="Helical" evidence="16">
    <location>
        <begin position="191"/>
        <end position="210"/>
    </location>
</feature>
<dbReference type="PANTHER" id="PTHR30474:SF2">
    <property type="entry name" value="PEPTIDOGLYCAN GLYCOSYLTRANSFERASE FTSW-RELATED"/>
    <property type="match status" value="1"/>
</dbReference>
<dbReference type="Pfam" id="PF01098">
    <property type="entry name" value="FTSW_RODA_SPOVE"/>
    <property type="match status" value="1"/>
</dbReference>
<feature type="transmembrane region" description="Helical" evidence="16">
    <location>
        <begin position="56"/>
        <end position="73"/>
    </location>
</feature>
<dbReference type="EC" id="2.4.99.28" evidence="14"/>
<dbReference type="GO" id="GO:0005886">
    <property type="term" value="C:plasma membrane"/>
    <property type="evidence" value="ECO:0007669"/>
    <property type="project" value="TreeGrafter"/>
</dbReference>
<keyword evidence="4 16" id="KW-0812">Transmembrane</keyword>
<evidence type="ECO:0000256" key="14">
    <source>
        <dbReference type="ARBA" id="ARBA00044770"/>
    </source>
</evidence>
<dbReference type="GO" id="GO:0008360">
    <property type="term" value="P:regulation of cell shape"/>
    <property type="evidence" value="ECO:0007669"/>
    <property type="project" value="UniProtKB-KW"/>
</dbReference>
<keyword evidence="6" id="KW-0573">Peptidoglycan synthesis</keyword>
<dbReference type="AlphaFoldDB" id="A0A7V3J9Q1"/>
<keyword evidence="7 16" id="KW-1133">Transmembrane helix</keyword>
<evidence type="ECO:0000256" key="4">
    <source>
        <dbReference type="ARBA" id="ARBA00022692"/>
    </source>
</evidence>
<evidence type="ECO:0000256" key="8">
    <source>
        <dbReference type="ARBA" id="ARBA00023136"/>
    </source>
</evidence>
<dbReference type="EMBL" id="DTGG01000071">
    <property type="protein sequence ID" value="HFZ08915.1"/>
    <property type="molecule type" value="Genomic_DNA"/>
</dbReference>
<keyword evidence="8 16" id="KW-0472">Membrane</keyword>
<dbReference type="GO" id="GO:0032153">
    <property type="term" value="C:cell division site"/>
    <property type="evidence" value="ECO:0007669"/>
    <property type="project" value="TreeGrafter"/>
</dbReference>
<comment type="caution">
    <text evidence="17">The sequence shown here is derived from an EMBL/GenBank/DDBJ whole genome shotgun (WGS) entry which is preliminary data.</text>
</comment>
<feature type="transmembrane region" description="Helical" evidence="16">
    <location>
        <begin position="305"/>
        <end position="330"/>
    </location>
</feature>
<protein>
    <recommendedName>
        <fullName evidence="12">Probable peptidoglycan glycosyltransferase FtsW</fullName>
        <ecNumber evidence="14">2.4.99.28</ecNumber>
    </recommendedName>
    <alternativeName>
        <fullName evidence="13">Cell division protein FtsW</fullName>
    </alternativeName>
    <alternativeName>
        <fullName evidence="10">Cell wall polymerase</fullName>
    </alternativeName>
    <alternativeName>
        <fullName evidence="9">Peptidoglycan polymerase</fullName>
    </alternativeName>
</protein>
<comment type="catalytic activity">
    <reaction evidence="15">
        <text>[GlcNAc-(1-&gt;4)-Mur2Ac(oyl-L-Ala-gamma-D-Glu-L-Lys-D-Ala-D-Ala)](n)-di-trans,octa-cis-undecaprenyl diphosphate + beta-D-GlcNAc-(1-&gt;4)-Mur2Ac(oyl-L-Ala-gamma-D-Glu-L-Lys-D-Ala-D-Ala)-di-trans,octa-cis-undecaprenyl diphosphate = [GlcNAc-(1-&gt;4)-Mur2Ac(oyl-L-Ala-gamma-D-Glu-L-Lys-D-Ala-D-Ala)](n+1)-di-trans,octa-cis-undecaprenyl diphosphate + di-trans,octa-cis-undecaprenyl diphosphate + H(+)</text>
        <dbReference type="Rhea" id="RHEA:23708"/>
        <dbReference type="Rhea" id="RHEA-COMP:9602"/>
        <dbReference type="Rhea" id="RHEA-COMP:9603"/>
        <dbReference type="ChEBI" id="CHEBI:15378"/>
        <dbReference type="ChEBI" id="CHEBI:58405"/>
        <dbReference type="ChEBI" id="CHEBI:60033"/>
        <dbReference type="ChEBI" id="CHEBI:78435"/>
        <dbReference type="EC" id="2.4.99.28"/>
    </reaction>
</comment>
<reference evidence="17" key="1">
    <citation type="journal article" date="2020" name="mSystems">
        <title>Genome- and Community-Level Interaction Insights into Carbon Utilization and Element Cycling Functions of Hydrothermarchaeota in Hydrothermal Sediment.</title>
        <authorList>
            <person name="Zhou Z."/>
            <person name="Liu Y."/>
            <person name="Xu W."/>
            <person name="Pan J."/>
            <person name="Luo Z.H."/>
            <person name="Li M."/>
        </authorList>
    </citation>
    <scope>NUCLEOTIDE SEQUENCE [LARGE SCALE GENOMIC DNA]</scope>
    <source>
        <strain evidence="17">SpSt-757</strain>
    </source>
</reference>
<evidence type="ECO:0000256" key="3">
    <source>
        <dbReference type="ARBA" id="ARBA00022679"/>
    </source>
</evidence>
<evidence type="ECO:0000256" key="11">
    <source>
        <dbReference type="ARBA" id="ARBA00038053"/>
    </source>
</evidence>
<evidence type="ECO:0000256" key="9">
    <source>
        <dbReference type="ARBA" id="ARBA00032370"/>
    </source>
</evidence>
<comment type="similarity">
    <text evidence="11">Belongs to the SEDS family. FtsW subfamily.</text>
</comment>
<dbReference type="GO" id="GO:0009252">
    <property type="term" value="P:peptidoglycan biosynthetic process"/>
    <property type="evidence" value="ECO:0007669"/>
    <property type="project" value="UniProtKB-KW"/>
</dbReference>
<dbReference type="GO" id="GO:0015648">
    <property type="term" value="F:lipid-linked peptidoglycan transporter activity"/>
    <property type="evidence" value="ECO:0007669"/>
    <property type="project" value="TreeGrafter"/>
</dbReference>
<keyword evidence="3" id="KW-0808">Transferase</keyword>
<feature type="transmembrane region" description="Helical" evidence="16">
    <location>
        <begin position="342"/>
        <end position="365"/>
    </location>
</feature>
<dbReference type="GO" id="GO:0051301">
    <property type="term" value="P:cell division"/>
    <property type="evidence" value="ECO:0007669"/>
    <property type="project" value="InterPro"/>
</dbReference>
<feature type="transmembrane region" description="Helical" evidence="16">
    <location>
        <begin position="15"/>
        <end position="35"/>
    </location>
</feature>
<evidence type="ECO:0000256" key="1">
    <source>
        <dbReference type="ARBA" id="ARBA00004141"/>
    </source>
</evidence>